<sequence length="397" mass="45904">MEGGSSYDSLPHDIILHIFSYIFSRLPLDCVFRLKCVCKAWSALISDFEALHLKRLRETSRGIVCLHTHRDSPDSGDCKISFEIRSLQVGGRFKTLLKKEVFRSNMYSRYWSIGQVHSLGGLICLNDGQDFDVFNPTTGEFASLPPCPRDAFPAFPDSRRSVILSGFGYCPLTKQYKVLSIFHYVYGDVFNQTPLSGFKAAIITVGRSNSSWRIIDIPSSYPFSNNITFCINGTFYWLNYSKNQNQYQYHHITAFNVSDETFQEIGLPPQVDMRPSKTLDLAEHEEGRLCLVDFVEHNGEHLDIYIMLENLQWEFRFRVFFEDFQQYEYDASDSYPECVSCLRIGKILVFSGDAQRWYLYDIKSKALEFFDLRSTPPNNMFRGVSIFEESFTPICRS</sequence>
<dbReference type="PANTHER" id="PTHR31672">
    <property type="entry name" value="BNACNNG10540D PROTEIN"/>
    <property type="match status" value="1"/>
</dbReference>
<dbReference type="OMA" id="ENIWNAF"/>
<dbReference type="Proteomes" id="UP000594261">
    <property type="component" value="Chromosome 2"/>
</dbReference>
<name>A0A7N2KYF0_QUELO</name>
<protein>
    <recommendedName>
        <fullName evidence="5">F-box protein</fullName>
    </recommendedName>
</protein>
<dbReference type="InterPro" id="IPR036047">
    <property type="entry name" value="F-box-like_dom_sf"/>
</dbReference>
<dbReference type="Pfam" id="PF08268">
    <property type="entry name" value="FBA_3"/>
    <property type="match status" value="1"/>
</dbReference>
<dbReference type="InParanoid" id="A0A7N2KYF0"/>
<dbReference type="AlphaFoldDB" id="A0A7N2KYF0"/>
<reference evidence="4" key="1">
    <citation type="journal article" date="2016" name="G3 (Bethesda)">
        <title>First Draft Assembly and Annotation of the Genome of a California Endemic Oak Quercus lobata Nee (Fagaceae).</title>
        <authorList>
            <person name="Sork V.L."/>
            <person name="Fitz-Gibbon S.T."/>
            <person name="Puiu D."/>
            <person name="Crepeau M."/>
            <person name="Gugger P.F."/>
            <person name="Sherman R."/>
            <person name="Stevens K."/>
            <person name="Langley C.H."/>
            <person name="Pellegrini M."/>
            <person name="Salzberg S.L."/>
        </authorList>
    </citation>
    <scope>NUCLEOTIDE SEQUENCE [LARGE SCALE GENOMIC DNA]</scope>
    <source>
        <strain evidence="4">cv. SW786</strain>
    </source>
</reference>
<feature type="domain" description="F-box associated beta-propeller type 3" evidence="1">
    <location>
        <begin position="102"/>
        <end position="375"/>
    </location>
</feature>
<proteinExistence type="predicted"/>
<dbReference type="InterPro" id="IPR001810">
    <property type="entry name" value="F-box_dom"/>
</dbReference>
<dbReference type="Gramene" id="QL02p069583:mrna">
    <property type="protein sequence ID" value="QL02p069583:mrna:CDS:1"/>
    <property type="gene ID" value="QL02p069583"/>
</dbReference>
<dbReference type="EnsemblPlants" id="QL02p069583:mrna">
    <property type="protein sequence ID" value="QL02p069583:mrna:CDS:1"/>
    <property type="gene ID" value="QL02p069583"/>
</dbReference>
<keyword evidence="4" id="KW-1185">Reference proteome</keyword>
<reference evidence="3" key="2">
    <citation type="submission" date="2021-01" db="UniProtKB">
        <authorList>
            <consortium name="EnsemblPlants"/>
        </authorList>
    </citation>
    <scope>IDENTIFICATION</scope>
</reference>
<evidence type="ECO:0000259" key="2">
    <source>
        <dbReference type="Pfam" id="PF12937"/>
    </source>
</evidence>
<evidence type="ECO:0008006" key="5">
    <source>
        <dbReference type="Google" id="ProtNLM"/>
    </source>
</evidence>
<dbReference type="InterPro" id="IPR013187">
    <property type="entry name" value="F-box-assoc_dom_typ3"/>
</dbReference>
<evidence type="ECO:0000313" key="4">
    <source>
        <dbReference type="Proteomes" id="UP000594261"/>
    </source>
</evidence>
<accession>A0A7N2KYF0</accession>
<dbReference type="InterPro" id="IPR017451">
    <property type="entry name" value="F-box-assoc_interact_dom"/>
</dbReference>
<dbReference type="Pfam" id="PF12937">
    <property type="entry name" value="F-box-like"/>
    <property type="match status" value="1"/>
</dbReference>
<dbReference type="Gene3D" id="1.20.1280.50">
    <property type="match status" value="1"/>
</dbReference>
<feature type="domain" description="F-box" evidence="2">
    <location>
        <begin position="8"/>
        <end position="48"/>
    </location>
</feature>
<dbReference type="PANTHER" id="PTHR31672:SF13">
    <property type="entry name" value="F-BOX PROTEIN CPR30-LIKE"/>
    <property type="match status" value="1"/>
</dbReference>
<evidence type="ECO:0000259" key="1">
    <source>
        <dbReference type="Pfam" id="PF08268"/>
    </source>
</evidence>
<dbReference type="NCBIfam" id="TIGR01640">
    <property type="entry name" value="F_box_assoc_1"/>
    <property type="match status" value="1"/>
</dbReference>
<dbReference type="InterPro" id="IPR050796">
    <property type="entry name" value="SCF_F-box_component"/>
</dbReference>
<organism evidence="3 4">
    <name type="scientific">Quercus lobata</name>
    <name type="common">Valley oak</name>
    <dbReference type="NCBI Taxonomy" id="97700"/>
    <lineage>
        <taxon>Eukaryota</taxon>
        <taxon>Viridiplantae</taxon>
        <taxon>Streptophyta</taxon>
        <taxon>Embryophyta</taxon>
        <taxon>Tracheophyta</taxon>
        <taxon>Spermatophyta</taxon>
        <taxon>Magnoliopsida</taxon>
        <taxon>eudicotyledons</taxon>
        <taxon>Gunneridae</taxon>
        <taxon>Pentapetalae</taxon>
        <taxon>rosids</taxon>
        <taxon>fabids</taxon>
        <taxon>Fagales</taxon>
        <taxon>Fagaceae</taxon>
        <taxon>Quercus</taxon>
    </lineage>
</organism>
<evidence type="ECO:0000313" key="3">
    <source>
        <dbReference type="EnsemblPlants" id="QL02p069583:mrna:CDS:1"/>
    </source>
</evidence>
<dbReference type="SUPFAM" id="SSF81383">
    <property type="entry name" value="F-box domain"/>
    <property type="match status" value="1"/>
</dbReference>